<name>A0A4Q1V9S9_9BRAD</name>
<evidence type="ECO:0000313" key="3">
    <source>
        <dbReference type="Proteomes" id="UP000290819"/>
    </source>
</evidence>
<sequence>MLRTTGFASIVGLMMLTSAFEAHATPNCMRDIKPYQLASDTMEWSMTIAPGANCIQGLRWSTMQIYNVSVSAKPKSGEVVLVGPGFRYFAKPDFTGTDTFTLVVVGKNRHDEGTSKIQVTISRADQPIVVGSINNYE</sequence>
<proteinExistence type="predicted"/>
<dbReference type="RefSeq" id="WP_129271236.1">
    <property type="nucleotide sequence ID" value="NZ_MZXW01000017.1"/>
</dbReference>
<dbReference type="Proteomes" id="UP000290819">
    <property type="component" value="Unassembled WGS sequence"/>
</dbReference>
<gene>
    <name evidence="2" type="ORF">B5V03_15615</name>
</gene>
<dbReference type="OrthoDB" id="8251642at2"/>
<keyword evidence="3" id="KW-1185">Reference proteome</keyword>
<feature type="chain" id="PRO_5020779574" evidence="1">
    <location>
        <begin position="25"/>
        <end position="137"/>
    </location>
</feature>
<evidence type="ECO:0000256" key="1">
    <source>
        <dbReference type="SAM" id="SignalP"/>
    </source>
</evidence>
<dbReference type="Gene3D" id="2.60.40.3440">
    <property type="match status" value="1"/>
</dbReference>
<protein>
    <submittedName>
        <fullName evidence="2">Uncharacterized protein</fullName>
    </submittedName>
</protein>
<dbReference type="AlphaFoldDB" id="A0A4Q1V9S9"/>
<accession>A0A4Q1V9S9</accession>
<reference evidence="2 3" key="1">
    <citation type="submission" date="2017-03" db="EMBL/GenBank/DDBJ databases">
        <authorList>
            <person name="Safronova V.I."/>
            <person name="Sazanova A.L."/>
            <person name="Chirak E.R."/>
        </authorList>
    </citation>
    <scope>NUCLEOTIDE SEQUENCE [LARGE SCALE GENOMIC DNA]</scope>
    <source>
        <strain evidence="2 3">Opo-243</strain>
    </source>
</reference>
<evidence type="ECO:0000313" key="2">
    <source>
        <dbReference type="EMBL" id="RXT47700.1"/>
    </source>
</evidence>
<keyword evidence="1" id="KW-0732">Signal</keyword>
<feature type="signal peptide" evidence="1">
    <location>
        <begin position="1"/>
        <end position="24"/>
    </location>
</feature>
<dbReference type="EMBL" id="MZXW01000017">
    <property type="protein sequence ID" value="RXT47700.1"/>
    <property type="molecule type" value="Genomic_DNA"/>
</dbReference>
<comment type="caution">
    <text evidence="2">The sequence shown here is derived from an EMBL/GenBank/DDBJ whole genome shotgun (WGS) entry which is preliminary data.</text>
</comment>
<organism evidence="2 3">
    <name type="scientific">Bradyrhizobium betae</name>
    <dbReference type="NCBI Taxonomy" id="244734"/>
    <lineage>
        <taxon>Bacteria</taxon>
        <taxon>Pseudomonadati</taxon>
        <taxon>Pseudomonadota</taxon>
        <taxon>Alphaproteobacteria</taxon>
        <taxon>Hyphomicrobiales</taxon>
        <taxon>Nitrobacteraceae</taxon>
        <taxon>Bradyrhizobium</taxon>
    </lineage>
</organism>